<evidence type="ECO:0000313" key="2">
    <source>
        <dbReference type="Proteomes" id="UP000016944"/>
    </source>
</evidence>
<protein>
    <submittedName>
        <fullName evidence="1">Uncharacterized protein</fullName>
    </submittedName>
</protein>
<dbReference type="EMBL" id="HG518322">
    <property type="protein sequence ID" value="CDI08356.1"/>
    <property type="molecule type" value="Genomic_DNA"/>
</dbReference>
<accession>U4Q6Z2</accession>
<dbReference type="Proteomes" id="UP000016944">
    <property type="component" value="Chromosome I"/>
</dbReference>
<name>U4Q6Z2_9HYPH</name>
<organism evidence="1 2">
    <name type="scientific">Agrobacterium pusense</name>
    <dbReference type="NCBI Taxonomy" id="648995"/>
    <lineage>
        <taxon>Bacteria</taxon>
        <taxon>Pseudomonadati</taxon>
        <taxon>Pseudomonadota</taxon>
        <taxon>Alphaproteobacteria</taxon>
        <taxon>Hyphomicrobiales</taxon>
        <taxon>Rhizobiaceae</taxon>
        <taxon>Rhizobium/Agrobacterium group</taxon>
        <taxon>Agrobacterium</taxon>
    </lineage>
</organism>
<evidence type="ECO:0000313" key="1">
    <source>
        <dbReference type="EMBL" id="CDI08356.1"/>
    </source>
</evidence>
<reference evidence="1 2" key="1">
    <citation type="journal article" date="2013" name="Genome Announc.">
        <title>Complete Genome Sequence of the Sesbania Symbiont and Rice Growth-Promoting Endophyte Rhizobium sp. Strain IRBG74.</title>
        <authorList>
            <person name="Crook M.B."/>
            <person name="Mitra S."/>
            <person name="Ane J.M."/>
            <person name="Sadowsky M.J."/>
            <person name="Gyaneshwar P."/>
        </authorList>
    </citation>
    <scope>NUCLEOTIDE SEQUENCE [LARGE SCALE GENOMIC DNA]</scope>
    <source>
        <strain evidence="1 2">IRBG74</strain>
    </source>
</reference>
<gene>
    <name evidence="1" type="ORF">BN877_I1449</name>
</gene>
<dbReference type="HOGENOM" id="CLU_3417000_0_0_5"/>
<sequence length="26" mass="3283">MLTRIFSLDFWRVTWLHDWYGLLTLV</sequence>
<dbReference type="AlphaFoldDB" id="U4Q6Z2"/>
<dbReference type="KEGG" id="rir:BN877_I1449"/>
<proteinExistence type="predicted"/>